<name>A0A6I4W1N2_9ACTN</name>
<dbReference type="EMBL" id="WUTW01000001">
    <property type="protein sequence ID" value="MXQ63341.1"/>
    <property type="molecule type" value="Genomic_DNA"/>
</dbReference>
<dbReference type="OrthoDB" id="3478723at2"/>
<evidence type="ECO:0000313" key="3">
    <source>
        <dbReference type="Proteomes" id="UP000431901"/>
    </source>
</evidence>
<reference evidence="2 3" key="1">
    <citation type="submission" date="2019-12" db="EMBL/GenBank/DDBJ databases">
        <title>Nocardia macrotermitis sp. nov. and Nocardia aurantia sp. nov., isolated from the gut of the fungus growing-termite Macrotermes natalensis.</title>
        <authorList>
            <person name="Christine B."/>
            <person name="Rene B."/>
        </authorList>
    </citation>
    <scope>NUCLEOTIDE SEQUENCE [LARGE SCALE GENOMIC DNA]</scope>
    <source>
        <strain evidence="2 3">DSM 102126</strain>
    </source>
</reference>
<keyword evidence="3" id="KW-1185">Reference proteome</keyword>
<feature type="region of interest" description="Disordered" evidence="1">
    <location>
        <begin position="1"/>
        <end position="168"/>
    </location>
</feature>
<evidence type="ECO:0000256" key="1">
    <source>
        <dbReference type="SAM" id="MobiDB-lite"/>
    </source>
</evidence>
<protein>
    <recommendedName>
        <fullName evidence="4">DUF5709 domain-containing protein</fullName>
    </recommendedName>
</protein>
<sequence length="168" mass="17918">MARQNDDPEFVNDGILDPGLTLDGTPDDDPLDQGITVPDRWSTAERFGATAGEQQSGETLDQRFWQEEPDPALDTAAPGDDAWASDTEPPPSRIEPDPSADGQVLAGELPGGALGAGPEEKALNYTDEDTDRAAVQDDPPGEPLEQAEESQALDMARDAEPRDPHVSD</sequence>
<proteinExistence type="predicted"/>
<accession>A0A6I4W1N2</accession>
<evidence type="ECO:0000313" key="2">
    <source>
        <dbReference type="EMBL" id="MXQ63341.1"/>
    </source>
</evidence>
<dbReference type="AlphaFoldDB" id="A0A6I4W1N2"/>
<feature type="compositionally biased region" description="Basic and acidic residues" evidence="1">
    <location>
        <begin position="155"/>
        <end position="168"/>
    </location>
</feature>
<gene>
    <name evidence="2" type="ORF">GQ466_04775</name>
</gene>
<dbReference type="RefSeq" id="WP_161101515.1">
    <property type="nucleotide sequence ID" value="NZ_JBHLYI010000002.1"/>
</dbReference>
<dbReference type="Proteomes" id="UP000431901">
    <property type="component" value="Unassembled WGS sequence"/>
</dbReference>
<evidence type="ECO:0008006" key="4">
    <source>
        <dbReference type="Google" id="ProtNLM"/>
    </source>
</evidence>
<organism evidence="2 3">
    <name type="scientific">Actinomadura rayongensis</name>
    <dbReference type="NCBI Taxonomy" id="1429076"/>
    <lineage>
        <taxon>Bacteria</taxon>
        <taxon>Bacillati</taxon>
        <taxon>Actinomycetota</taxon>
        <taxon>Actinomycetes</taxon>
        <taxon>Streptosporangiales</taxon>
        <taxon>Thermomonosporaceae</taxon>
        <taxon>Actinomadura</taxon>
    </lineage>
</organism>
<comment type="caution">
    <text evidence="2">The sequence shown here is derived from an EMBL/GenBank/DDBJ whole genome shotgun (WGS) entry which is preliminary data.</text>
</comment>